<evidence type="ECO:0000256" key="1">
    <source>
        <dbReference type="SAM" id="Phobius"/>
    </source>
</evidence>
<gene>
    <name evidence="3" type="ORF">H8S64_01225</name>
</gene>
<feature type="domain" description="Golvesin/Xly CBD-like" evidence="2">
    <location>
        <begin position="960"/>
        <end position="1100"/>
    </location>
</feature>
<feature type="transmembrane region" description="Helical" evidence="1">
    <location>
        <begin position="104"/>
        <end position="133"/>
    </location>
</feature>
<keyword evidence="1" id="KW-0812">Transmembrane</keyword>
<feature type="transmembrane region" description="Helical" evidence="1">
    <location>
        <begin position="62"/>
        <end position="83"/>
    </location>
</feature>
<dbReference type="InterPro" id="IPR033803">
    <property type="entry name" value="CBD-like_Golvesin-Xly"/>
</dbReference>
<accession>A0ABR7CVU4</accession>
<dbReference type="EMBL" id="JACOOH010000001">
    <property type="protein sequence ID" value="MBC5619714.1"/>
    <property type="molecule type" value="Genomic_DNA"/>
</dbReference>
<proteinExistence type="predicted"/>
<keyword evidence="1" id="KW-1133">Transmembrane helix</keyword>
<protein>
    <recommendedName>
        <fullName evidence="2">Golvesin/Xly CBD-like domain-containing protein</fullName>
    </recommendedName>
</protein>
<evidence type="ECO:0000313" key="4">
    <source>
        <dbReference type="Proteomes" id="UP000646484"/>
    </source>
</evidence>
<feature type="transmembrane region" description="Helical" evidence="1">
    <location>
        <begin position="22"/>
        <end position="42"/>
    </location>
</feature>
<evidence type="ECO:0000259" key="2">
    <source>
        <dbReference type="Pfam" id="PF25275"/>
    </source>
</evidence>
<name>A0ABR7CVU4_9BACT</name>
<keyword evidence="1" id="KW-0472">Membrane</keyword>
<dbReference type="Pfam" id="PF25275">
    <property type="entry name" value="Golvesin_C"/>
    <property type="match status" value="1"/>
</dbReference>
<reference evidence="3 4" key="1">
    <citation type="submission" date="2020-08" db="EMBL/GenBank/DDBJ databases">
        <title>Genome public.</title>
        <authorList>
            <person name="Liu C."/>
            <person name="Sun Q."/>
        </authorList>
    </citation>
    <scope>NUCLEOTIDE SEQUENCE [LARGE SCALE GENOMIC DNA]</scope>
    <source>
        <strain evidence="3 4">NSJ-56</strain>
    </source>
</reference>
<feature type="transmembrane region" description="Helical" evidence="1">
    <location>
        <begin position="145"/>
        <end position="169"/>
    </location>
</feature>
<evidence type="ECO:0000313" key="3">
    <source>
        <dbReference type="EMBL" id="MBC5619714.1"/>
    </source>
</evidence>
<feature type="transmembrane region" description="Helical" evidence="1">
    <location>
        <begin position="176"/>
        <end position="196"/>
    </location>
</feature>
<dbReference type="Proteomes" id="UP000646484">
    <property type="component" value="Unassembled WGS sequence"/>
</dbReference>
<feature type="transmembrane region" description="Helical" evidence="1">
    <location>
        <begin position="258"/>
        <end position="277"/>
    </location>
</feature>
<sequence>MESLREMICIVRYEMKQQLRSWVFRVFALLALVGIVVCHVYWQGEGNCVNWRAVALPCSMPLMNAYLFSVVQSLFLIVMMAEASRRMRRLAGREVFQTRPYDNVTYYWGVLVGNFLLFLLLNVIVILVSVLTVNLTSFAPVGCKYYLFYLLTLNIPVWVFVAGMTLWLGNVVKWHWGSIVLPVCWWLGCILVLPYWQHGTLDYTGCGVPTLFSEMVGHLNPGRYALHRLIYLLSGMGLLAWSVSGMKRLPNRHGTGRVYMLFGIMLVVVGVGCGVVLECSFYQDRLFRSGCREAFVRHWDETTCRVKKHAIVLEQEGKELSVQSDMVVVNRNREALQQITLFLNPGLDVTGVQVDGKSAEWHRDWQVLTIASGLEAGDSARVEVDYGGRVDDRFCDIHLTDVVYEDALGGDHFFAQGRTGAFVEESLLLLTPAVVWYPVALPPVNPLMPLATGRDFTRFRLVVKHPLQRVVISQGKSLKQEESIVFMCEEAGMSGISICGANYVSHVIPMDEQFGLQVNAVSEQDEIVKRVTGIDKKPWIALWNDTLVGYNEWKKNATTSWYYESEPYLYLLEVPVSFRLDAHAGKTESGLVEPGMIFWRERGFDMDIIHILEGKKVVGDVWKLDGRVEELVRWYRAIFTSRETGWDSHPFWGIGGEKVHRENDHVGITVWDEEPIRVYCKKYPFMGKMFDKLVRSYSSSAQGLPWEALGDTKEYLDDFIGRSLLEIVADGKELNNLVEKEQDLWMRLMMKIPMRELRASLDSLYDYGEGEVAYDDLMRGWQERWGVDVVGIIEDWITTTHEQYFKVKDAVIYKEPGTQYRRAEAKILNAGRSGGYVIVEYGAFNNVQRSICYIEAGEAKVFTLVTDKDVVSINTGLSANRPAIFNFKKDQSGKWDDAWKLGEEWRTIPVSEFMEREDTGEVVDDQDKGFELRDGNLTWLQRMRKEKPMLVSSTQRGGDATHWKRVINVEAYGDSIRGYHYIAGGKGKSSATWRTNIPEEGRYRVMAKVYKAFTRMWSGDEKIPPLDGIIYYYTLSFGGQRQEVEVNLDVELPGRFDSSRWVSLGEYDLPEGEMSVTLSDKEIRGRDEIAIVADAVKFIRLE</sequence>
<organism evidence="3 4">
    <name type="scientific">Butyricimonas hominis</name>
    <dbReference type="NCBI Taxonomy" id="2763032"/>
    <lineage>
        <taxon>Bacteria</taxon>
        <taxon>Pseudomonadati</taxon>
        <taxon>Bacteroidota</taxon>
        <taxon>Bacteroidia</taxon>
        <taxon>Bacteroidales</taxon>
        <taxon>Odoribacteraceae</taxon>
        <taxon>Butyricimonas</taxon>
    </lineage>
</organism>
<feature type="transmembrane region" description="Helical" evidence="1">
    <location>
        <begin position="229"/>
        <end position="246"/>
    </location>
</feature>
<comment type="caution">
    <text evidence="3">The sequence shown here is derived from an EMBL/GenBank/DDBJ whole genome shotgun (WGS) entry which is preliminary data.</text>
</comment>
<dbReference type="RefSeq" id="WP_186974630.1">
    <property type="nucleotide sequence ID" value="NZ_JACOOH010000001.1"/>
</dbReference>
<keyword evidence="4" id="KW-1185">Reference proteome</keyword>